<accession>A0A7X1TGF8</accession>
<name>A0A7X1TGF8_9BURK</name>
<keyword evidence="2" id="KW-1185">Reference proteome</keyword>
<comment type="caution">
    <text evidence="1">The sequence shown here is derived from an EMBL/GenBank/DDBJ whole genome shotgun (WGS) entry which is preliminary data.</text>
</comment>
<dbReference type="RefSeq" id="WP_152759263.1">
    <property type="nucleotide sequence ID" value="NZ_WHNP01000011.1"/>
</dbReference>
<dbReference type="Proteomes" id="UP000484381">
    <property type="component" value="Unassembled WGS sequence"/>
</dbReference>
<organism evidence="1 2">
    <name type="scientific">Paraburkholderia franconis</name>
    <dbReference type="NCBI Taxonomy" id="2654983"/>
    <lineage>
        <taxon>Bacteria</taxon>
        <taxon>Pseudomonadati</taxon>
        <taxon>Pseudomonadota</taxon>
        <taxon>Betaproteobacteria</taxon>
        <taxon>Burkholderiales</taxon>
        <taxon>Burkholderiaceae</taxon>
        <taxon>Paraburkholderia</taxon>
    </lineage>
</organism>
<gene>
    <name evidence="1" type="ORF">GCT13_14885</name>
</gene>
<dbReference type="EMBL" id="WHNP01000011">
    <property type="protein sequence ID" value="MPW18164.1"/>
    <property type="molecule type" value="Genomic_DNA"/>
</dbReference>
<sequence>MDFFENVVVEYLRADRAVFVNTQCCIQLNEGSNPDTSGPHWYCDAVAVDFRSRAVFLCEITFAKPPTGLLKRLSGWHENWDGLLQALRRDCAIPDYFPVRPWIFIPEALIGTVVDALEKFKLGYGTAVPTPKITTLEMTSPWLYPSWNRMGEAAKPTSIPKHMR</sequence>
<dbReference type="AlphaFoldDB" id="A0A7X1TGF8"/>
<evidence type="ECO:0000313" key="2">
    <source>
        <dbReference type="Proteomes" id="UP000484381"/>
    </source>
</evidence>
<protein>
    <submittedName>
        <fullName evidence="1">Uncharacterized protein</fullName>
    </submittedName>
</protein>
<proteinExistence type="predicted"/>
<evidence type="ECO:0000313" key="1">
    <source>
        <dbReference type="EMBL" id="MPW18164.1"/>
    </source>
</evidence>
<reference evidence="1 2" key="1">
    <citation type="submission" date="2019-10" db="EMBL/GenBank/DDBJ databases">
        <title>Paraburkholderia sp. isolated from nodules of Mimosa pudica from Brazilian Atlantic Forest soils.</title>
        <authorList>
            <person name="Paulitsch F."/>
            <person name="Hungria M."/>
            <person name="Dall'Agnol R."/>
        </authorList>
    </citation>
    <scope>NUCLEOTIDE SEQUENCE [LARGE SCALE GENOMIC DNA]</scope>
    <source>
        <strain evidence="1 2">CNPSo 3157</strain>
    </source>
</reference>